<dbReference type="InterPro" id="IPR036237">
    <property type="entry name" value="Xyl_isomerase-like_sf"/>
</dbReference>
<dbReference type="RefSeq" id="WP_008832371.1">
    <property type="nucleotide sequence ID" value="NZ_CP017076.1"/>
</dbReference>
<reference evidence="2" key="2">
    <citation type="submission" date="2016-08" db="EMBL/GenBank/DDBJ databases">
        <authorList>
            <person name="Seilhamer J.J."/>
        </authorList>
    </citation>
    <scope>NUCLEOTIDE SEQUENCE [LARGE SCALE GENOMIC DNA]</scope>
    <source>
        <strain evidence="2">SA1</strain>
        <plasmid evidence="2">pSA1</plasmid>
    </source>
</reference>
<dbReference type="eggNOG" id="COG1082">
    <property type="taxonomic scope" value="Bacteria"/>
</dbReference>
<dbReference type="InterPro" id="IPR050312">
    <property type="entry name" value="IolE/XylAMocC-like"/>
</dbReference>
<dbReference type="OrthoDB" id="9804047at2"/>
<feature type="domain" description="Xylose isomerase-like TIM barrel" evidence="1">
    <location>
        <begin position="42"/>
        <end position="302"/>
    </location>
</feature>
<dbReference type="AlphaFoldDB" id="A0A031JYC0"/>
<keyword evidence="2" id="KW-0413">Isomerase</keyword>
<dbReference type="EMBL" id="JFYZ01000005">
    <property type="protein sequence ID" value="EZP82751.1"/>
    <property type="molecule type" value="Genomic_DNA"/>
</dbReference>
<protein>
    <submittedName>
        <fullName evidence="3">Myo-inositol catabolism protein</fullName>
    </submittedName>
    <submittedName>
        <fullName evidence="2">Xylose isomerase</fullName>
    </submittedName>
</protein>
<dbReference type="KEGG" id="nre:BES08_19345"/>
<dbReference type="GO" id="GO:0016853">
    <property type="term" value="F:isomerase activity"/>
    <property type="evidence" value="ECO:0007669"/>
    <property type="project" value="UniProtKB-KW"/>
</dbReference>
<evidence type="ECO:0000313" key="5">
    <source>
        <dbReference type="Proteomes" id="UP000094626"/>
    </source>
</evidence>
<gene>
    <name evidence="2" type="ORF">BES08_19345</name>
    <name evidence="3" type="ORF">BV97_01675</name>
</gene>
<reference evidence="5" key="3">
    <citation type="journal article" date="2017" name="J. Biotechnol.">
        <title>Complete genome sequence of Novosphingobium resinovorum SA1, a versatile xenobiotic-degrading bacterium capable of utilizing sulfanilic acid.</title>
        <authorList>
            <person name="Hegedus B."/>
            <person name="Kos P.B."/>
            <person name="Balint B."/>
            <person name="Maroti G."/>
            <person name="Gan H.M."/>
            <person name="Perei K."/>
            <person name="Rakhely G."/>
        </authorList>
    </citation>
    <scope>NUCLEOTIDE SEQUENCE [LARGE SCALE GENOMIC DNA]</scope>
    <source>
        <strain evidence="5">SA1</strain>
    </source>
</reference>
<dbReference type="Proteomes" id="UP000094626">
    <property type="component" value="Plasmid pSA1"/>
</dbReference>
<organism evidence="3 4">
    <name type="scientific">Novosphingobium resinovorum</name>
    <dbReference type="NCBI Taxonomy" id="158500"/>
    <lineage>
        <taxon>Bacteria</taxon>
        <taxon>Pseudomonadati</taxon>
        <taxon>Pseudomonadota</taxon>
        <taxon>Alphaproteobacteria</taxon>
        <taxon>Sphingomonadales</taxon>
        <taxon>Sphingomonadaceae</taxon>
        <taxon>Novosphingobium</taxon>
    </lineage>
</organism>
<geneLocation type="plasmid" evidence="2 5">
    <name>pSA1</name>
</geneLocation>
<evidence type="ECO:0000313" key="3">
    <source>
        <dbReference type="EMBL" id="EZP82751.1"/>
    </source>
</evidence>
<keyword evidence="2" id="KW-0614">Plasmid</keyword>
<dbReference type="SUPFAM" id="SSF51658">
    <property type="entry name" value="Xylose isomerase-like"/>
    <property type="match status" value="1"/>
</dbReference>
<dbReference type="Proteomes" id="UP000024329">
    <property type="component" value="Unassembled WGS sequence"/>
</dbReference>
<dbReference type="InterPro" id="IPR013022">
    <property type="entry name" value="Xyl_isomerase-like_TIM-brl"/>
</dbReference>
<keyword evidence="5" id="KW-1185">Reference proteome</keyword>
<reference evidence="3 4" key="1">
    <citation type="submission" date="2014-03" db="EMBL/GenBank/DDBJ databases">
        <title>Whole genome sequence of Novosphingobium resinovorum KF1.</title>
        <authorList>
            <person name="Gan H.M."/>
            <person name="Gan H.Y."/>
            <person name="Chew T.H."/>
            <person name="Savka M.A."/>
        </authorList>
    </citation>
    <scope>NUCLEOTIDE SEQUENCE [LARGE SCALE GENOMIC DNA]</scope>
    <source>
        <strain evidence="3 4">KF1</strain>
    </source>
</reference>
<accession>A0A031JYC0</accession>
<evidence type="ECO:0000313" key="4">
    <source>
        <dbReference type="Proteomes" id="UP000024329"/>
    </source>
</evidence>
<dbReference type="PATRIC" id="fig|158500.4.peg.1716"/>
<dbReference type="Gene3D" id="3.20.20.150">
    <property type="entry name" value="Divalent-metal-dependent TIM barrel enzymes"/>
    <property type="match status" value="1"/>
</dbReference>
<name>A0A031JYC0_9SPHN</name>
<evidence type="ECO:0000313" key="2">
    <source>
        <dbReference type="EMBL" id="AOR79053.1"/>
    </source>
</evidence>
<evidence type="ECO:0000259" key="1">
    <source>
        <dbReference type="Pfam" id="PF01261"/>
    </source>
</evidence>
<dbReference type="PANTHER" id="PTHR12110:SF41">
    <property type="entry name" value="INOSOSE DEHYDRATASE"/>
    <property type="match status" value="1"/>
</dbReference>
<dbReference type="PANTHER" id="PTHR12110">
    <property type="entry name" value="HYDROXYPYRUVATE ISOMERASE"/>
    <property type="match status" value="1"/>
</dbReference>
<dbReference type="Pfam" id="PF01261">
    <property type="entry name" value="AP_endonuc_2"/>
    <property type="match status" value="1"/>
</dbReference>
<sequence length="316" mass="34702">MLSFGVDLITFFHPGFWGMANEQEVVTFGREQPRAFWDRMLDTLAQSGVTGIELTFSPFGPEGLIAAYGSIEAARDELDRRNLAIASGFFADVAIEGGMGDAQTEARWLDSAEESAKALAAWGSDIMVMGLPMRTSWDAEPPVFVDMEFARKAADFCNRLGALTLRHGVRLALHTEAHSTFCQPRDIDLLLMLTDPVYVGFCPDSAHILLSGGDPVTVVARHIERVVTAHWKDAKSAMPINIPIDHGIHHAHREYFCAIGEGTVDFDGWAKLMLSKADQKWAILEIDAVPDPLTETRKSLAFAGEVLDRLSNETAA</sequence>
<dbReference type="EMBL" id="CP017076">
    <property type="protein sequence ID" value="AOR79053.1"/>
    <property type="molecule type" value="Genomic_DNA"/>
</dbReference>
<proteinExistence type="predicted"/>